<dbReference type="Pfam" id="PF13226">
    <property type="entry name" value="DUF4034"/>
    <property type="match status" value="1"/>
</dbReference>
<dbReference type="Gene3D" id="1.25.40.10">
    <property type="entry name" value="Tetratricopeptide repeat domain"/>
    <property type="match status" value="2"/>
</dbReference>
<proteinExistence type="predicted"/>
<evidence type="ECO:0000259" key="3">
    <source>
        <dbReference type="Pfam" id="PF13226"/>
    </source>
</evidence>
<reference evidence="4 5" key="1">
    <citation type="submission" date="2017-06" db="EMBL/GenBank/DDBJ databases">
        <title>Sequencing and comparative analysis of myxobacterial genomes.</title>
        <authorList>
            <person name="Rupp O."/>
            <person name="Goesmann A."/>
            <person name="Sogaard-Andersen L."/>
        </authorList>
    </citation>
    <scope>NUCLEOTIDE SEQUENCE [LARGE SCALE GENOMIC DNA]</scope>
    <source>
        <strain evidence="4 5">DSM 14697</strain>
    </source>
</reference>
<accession>A0A250K2D9</accession>
<dbReference type="SUPFAM" id="SSF48452">
    <property type="entry name" value="TPR-like"/>
    <property type="match status" value="1"/>
</dbReference>
<dbReference type="KEGG" id="mmas:MYMAC_005161"/>
<evidence type="ECO:0000256" key="2">
    <source>
        <dbReference type="ARBA" id="ARBA00022803"/>
    </source>
</evidence>
<keyword evidence="2" id="KW-0802">TPR repeat</keyword>
<gene>
    <name evidence="4" type="ORF">MYMAC_005161</name>
</gene>
<evidence type="ECO:0000313" key="5">
    <source>
        <dbReference type="Proteomes" id="UP000217343"/>
    </source>
</evidence>
<dbReference type="Proteomes" id="UP000217343">
    <property type="component" value="Chromosome"/>
</dbReference>
<dbReference type="InterPro" id="IPR011990">
    <property type="entry name" value="TPR-like_helical_dom_sf"/>
</dbReference>
<dbReference type="PANTHER" id="PTHR44858:SF1">
    <property type="entry name" value="UDP-N-ACETYLGLUCOSAMINE--PEPTIDE N-ACETYLGLUCOSAMINYLTRANSFERASE SPINDLY-RELATED"/>
    <property type="match status" value="1"/>
</dbReference>
<evidence type="ECO:0000256" key="1">
    <source>
        <dbReference type="ARBA" id="ARBA00022737"/>
    </source>
</evidence>
<dbReference type="AlphaFoldDB" id="A0A250K2D9"/>
<dbReference type="PANTHER" id="PTHR44858">
    <property type="entry name" value="TETRATRICOPEPTIDE REPEAT PROTEIN 6"/>
    <property type="match status" value="1"/>
</dbReference>
<dbReference type="InterPro" id="IPR050498">
    <property type="entry name" value="Ycf3"/>
</dbReference>
<organism evidence="4 5">
    <name type="scientific">Corallococcus macrosporus DSM 14697</name>
    <dbReference type="NCBI Taxonomy" id="1189310"/>
    <lineage>
        <taxon>Bacteria</taxon>
        <taxon>Pseudomonadati</taxon>
        <taxon>Myxococcota</taxon>
        <taxon>Myxococcia</taxon>
        <taxon>Myxococcales</taxon>
        <taxon>Cystobacterineae</taxon>
        <taxon>Myxococcaceae</taxon>
        <taxon>Corallococcus</taxon>
    </lineage>
</organism>
<evidence type="ECO:0000313" key="4">
    <source>
        <dbReference type="EMBL" id="ATB49516.1"/>
    </source>
</evidence>
<sequence>MPTLRTALGAGVVVLSLGVAGVAVNAALSQRRADIATRIAARQEPVLTPAPGPAPRGLPVVAPAERKEGEVPRGHVDGVALRSLLLRRQFEELTLAVEQLQWGMEANPQDEHWMTDGILALGNGSPDSTALLDAWVEASPRSFAPYLARGTHWVSVGYLRRGARFSAETAAEEFSGMHEAFERAMPDLTRAWALHPKAVMAARPLIHMANALGDDEGRESAFARAMEQCPTCVDIRAVYLHSLAPRWGGSYEAMDTFAQAQSLARPELGYLRGFADFDRARDMKARDADDPGLALLDRALATGDYWEFRLARSQRLRRAKALEAALDESNRAVALRPARASVYFERARVHSSSRKWKPAGEDLLHALRLDATDSDGRAIRDHVVKGVIYDAWEAHKAGRREESLSLLELAGELSPGNPEVARRRAWVVTSARQEPGATAAEETPADGTADFRTVQQRDYALARERRFKEILPLWDAFLEHNPDHGLAYLERSGTHYHLRDLPSAMADLKKACDLGVNEGCARLRKLERARAKAKAR</sequence>
<dbReference type="InterPro" id="IPR025115">
    <property type="entry name" value="DUF4034"/>
</dbReference>
<feature type="domain" description="DUF4034" evidence="3">
    <location>
        <begin position="80"/>
        <end position="214"/>
    </location>
</feature>
<dbReference type="EMBL" id="CP022203">
    <property type="protein sequence ID" value="ATB49516.1"/>
    <property type="molecule type" value="Genomic_DNA"/>
</dbReference>
<keyword evidence="5" id="KW-1185">Reference proteome</keyword>
<keyword evidence="1" id="KW-0677">Repeat</keyword>
<protein>
    <recommendedName>
        <fullName evidence="3">DUF4034 domain-containing protein</fullName>
    </recommendedName>
</protein>
<name>A0A250K2D9_9BACT</name>